<dbReference type="AlphaFoldDB" id="A0A191TC54"/>
<evidence type="ECO:0000256" key="2">
    <source>
        <dbReference type="SAM" id="SignalP"/>
    </source>
</evidence>
<evidence type="ECO:0000313" key="3">
    <source>
        <dbReference type="EMBL" id="ANI85920.1"/>
    </source>
</evidence>
<comment type="similarity">
    <text evidence="1">Belongs to the insulin family.</text>
</comment>
<sequence length="145" mass="16785">MGLFWDLFLCGSVSAFEHTCTPELKLTQRQGTCGSELAVMLELSCILRDSDLMLFRKRNGPPSNKTTDMKVLKEQIMQHEQESEKDRVKDRETQDEVDLDKNTGQILTKESAMSFLNKRSDYYEQNVVCECCVFSCTVKEMREYC</sequence>
<dbReference type="Gene3D" id="1.10.100.10">
    <property type="entry name" value="Insulin-like"/>
    <property type="match status" value="1"/>
</dbReference>
<dbReference type="PROSITE" id="PS00262">
    <property type="entry name" value="INSULIN"/>
    <property type="match status" value="1"/>
</dbReference>
<dbReference type="PIRSF" id="PIRSF018431">
    <property type="entry name" value="Molluscan_insulin_rel_peptide"/>
    <property type="match status" value="1"/>
</dbReference>
<evidence type="ECO:0000256" key="1">
    <source>
        <dbReference type="ARBA" id="ARBA00009034"/>
    </source>
</evidence>
<dbReference type="InterPro" id="IPR022353">
    <property type="entry name" value="Insulin_CS"/>
</dbReference>
<reference evidence="3" key="1">
    <citation type="submission" date="2016-04" db="EMBL/GenBank/DDBJ databases">
        <title>Research of development transcriptome library and function of insulin-like peptide genes in Sinonovacula constricta.</title>
        <authorList>
            <person name="Wang F."/>
            <person name="Niu D."/>
            <person name="Li J."/>
        </authorList>
    </citation>
    <scope>NUCLEOTIDE SEQUENCE</scope>
</reference>
<keyword evidence="2" id="KW-0732">Signal</keyword>
<protein>
    <submittedName>
        <fullName evidence="3">Insulin-like peptide 3</fullName>
    </submittedName>
</protein>
<feature type="signal peptide" evidence="2">
    <location>
        <begin position="1"/>
        <end position="15"/>
    </location>
</feature>
<accession>A0A191TC54</accession>
<name>A0A191TC54_SINCO</name>
<dbReference type="InterPro" id="IPR036438">
    <property type="entry name" value="Insulin-like_sf"/>
</dbReference>
<feature type="chain" id="PRO_5013334691" evidence="2">
    <location>
        <begin position="16"/>
        <end position="145"/>
    </location>
</feature>
<organism evidence="3">
    <name type="scientific">Sinonovacula constricta</name>
    <name type="common">Razor clam</name>
    <dbReference type="NCBI Taxonomy" id="98310"/>
    <lineage>
        <taxon>Eukaryota</taxon>
        <taxon>Metazoa</taxon>
        <taxon>Spiralia</taxon>
        <taxon>Lophotrochozoa</taxon>
        <taxon>Mollusca</taxon>
        <taxon>Bivalvia</taxon>
        <taxon>Autobranchia</taxon>
        <taxon>Heteroconchia</taxon>
        <taxon>Euheterodonta</taxon>
        <taxon>Imparidentia</taxon>
        <taxon>Neoheterodontei</taxon>
        <taxon>Cardiida</taxon>
        <taxon>Tellinoidea</taxon>
        <taxon>Solecurtidae</taxon>
        <taxon>Sinonovacula</taxon>
    </lineage>
</organism>
<proteinExistence type="evidence at transcript level"/>
<dbReference type="EMBL" id="KX069229">
    <property type="protein sequence ID" value="ANI85920.1"/>
    <property type="molecule type" value="mRNA"/>
</dbReference>
<dbReference type="SUPFAM" id="SSF56994">
    <property type="entry name" value="Insulin-like"/>
    <property type="match status" value="1"/>
</dbReference>